<dbReference type="Proteomes" id="UP000094112">
    <property type="component" value="Unassembled WGS sequence"/>
</dbReference>
<dbReference type="RefSeq" id="XP_019038559.1">
    <property type="nucleotide sequence ID" value="XM_019182020.1"/>
</dbReference>
<gene>
    <name evidence="4" type="ORF">WICANDRAFT_32980</name>
</gene>
<proteinExistence type="inferred from homology"/>
<sequence>SEIARLKSVQEIYRKRSEHTKKIDRFWHIVLSQHPEFSEYIRSSDFKYLELIKDIYVTWDVSQPESESSNPGDFSITFEFNALGDDFPAQIIVKNDDEDNADDTERLVSENADIVWPESYDSINPVKIQDKKTPEGKKNYRTGMKSFFGWFKWTGRKPAKEFPNGEDFARLFSEDIFPYAVKYYTEAQRDGLEEEDDSDASEPLDLSDNDDDSRGTKRKHEEDEE</sequence>
<dbReference type="SUPFAM" id="SSF143113">
    <property type="entry name" value="NAP-like"/>
    <property type="match status" value="1"/>
</dbReference>
<accession>A0A1E3P377</accession>
<evidence type="ECO:0000256" key="1">
    <source>
        <dbReference type="ARBA" id="ARBA00009947"/>
    </source>
</evidence>
<protein>
    <recommendedName>
        <fullName evidence="6">Vacuolar protein sorting-associated protein 75</fullName>
    </recommendedName>
</protein>
<dbReference type="STRING" id="683960.A0A1E3P377"/>
<dbReference type="EMBL" id="KV454211">
    <property type="protein sequence ID" value="ODQ59352.1"/>
    <property type="molecule type" value="Genomic_DNA"/>
</dbReference>
<dbReference type="GO" id="GO:0006334">
    <property type="term" value="P:nucleosome assembly"/>
    <property type="evidence" value="ECO:0007669"/>
    <property type="project" value="EnsemblFungi"/>
</dbReference>
<feature type="non-terminal residue" evidence="4">
    <location>
        <position position="1"/>
    </location>
</feature>
<dbReference type="GO" id="GO:0010698">
    <property type="term" value="F:acetyltransferase activator activity"/>
    <property type="evidence" value="ECO:0007669"/>
    <property type="project" value="EnsemblFungi"/>
</dbReference>
<comment type="similarity">
    <text evidence="1 2">Belongs to the nucleosome assembly protein (NAP) family.</text>
</comment>
<name>A0A1E3P377_WICAA</name>
<evidence type="ECO:0008006" key="6">
    <source>
        <dbReference type="Google" id="ProtNLM"/>
    </source>
</evidence>
<dbReference type="OrthoDB" id="19419at2759"/>
<dbReference type="GO" id="GO:0006303">
    <property type="term" value="P:double-strand break repair via nonhomologous end joining"/>
    <property type="evidence" value="ECO:0007669"/>
    <property type="project" value="EnsemblFungi"/>
</dbReference>
<dbReference type="GO" id="GO:0005634">
    <property type="term" value="C:nucleus"/>
    <property type="evidence" value="ECO:0007669"/>
    <property type="project" value="EnsemblFungi"/>
</dbReference>
<dbReference type="AlphaFoldDB" id="A0A1E3P377"/>
<reference evidence="4 5" key="1">
    <citation type="journal article" date="2016" name="Proc. Natl. Acad. Sci. U.S.A.">
        <title>Comparative genomics of biotechnologically important yeasts.</title>
        <authorList>
            <person name="Riley R."/>
            <person name="Haridas S."/>
            <person name="Wolfe K.H."/>
            <person name="Lopes M.R."/>
            <person name="Hittinger C.T."/>
            <person name="Goeker M."/>
            <person name="Salamov A.A."/>
            <person name="Wisecaver J.H."/>
            <person name="Long T.M."/>
            <person name="Calvey C.H."/>
            <person name="Aerts A.L."/>
            <person name="Barry K.W."/>
            <person name="Choi C."/>
            <person name="Clum A."/>
            <person name="Coughlan A.Y."/>
            <person name="Deshpande S."/>
            <person name="Douglass A.P."/>
            <person name="Hanson S.J."/>
            <person name="Klenk H.-P."/>
            <person name="LaButti K.M."/>
            <person name="Lapidus A."/>
            <person name="Lindquist E.A."/>
            <person name="Lipzen A.M."/>
            <person name="Meier-Kolthoff J.P."/>
            <person name="Ohm R.A."/>
            <person name="Otillar R.P."/>
            <person name="Pangilinan J.L."/>
            <person name="Peng Y."/>
            <person name="Rokas A."/>
            <person name="Rosa C.A."/>
            <person name="Scheuner C."/>
            <person name="Sibirny A.A."/>
            <person name="Slot J.C."/>
            <person name="Stielow J.B."/>
            <person name="Sun H."/>
            <person name="Kurtzman C.P."/>
            <person name="Blackwell M."/>
            <person name="Grigoriev I.V."/>
            <person name="Jeffries T.W."/>
        </authorList>
    </citation>
    <scope>NUCLEOTIDE SEQUENCE [LARGE SCALE GENOMIC DNA]</scope>
    <source>
        <strain evidence="5">ATCC 58044 / CBS 1984 / NCYC 433 / NRRL Y-366-8</strain>
    </source>
</reference>
<evidence type="ECO:0000313" key="5">
    <source>
        <dbReference type="Proteomes" id="UP000094112"/>
    </source>
</evidence>
<dbReference type="InterPro" id="IPR002164">
    <property type="entry name" value="NAP_family"/>
</dbReference>
<dbReference type="GO" id="GO:0006335">
    <property type="term" value="P:DNA replication-dependent chromatin assembly"/>
    <property type="evidence" value="ECO:0007669"/>
    <property type="project" value="EnsemblFungi"/>
</dbReference>
<dbReference type="PANTHER" id="PTHR11875">
    <property type="entry name" value="TESTIS-SPECIFIC Y-ENCODED PROTEIN"/>
    <property type="match status" value="1"/>
</dbReference>
<organism evidence="4 5">
    <name type="scientific">Wickerhamomyces anomalus (strain ATCC 58044 / CBS 1984 / NCYC 433 / NRRL Y-366-8)</name>
    <name type="common">Yeast</name>
    <name type="synonym">Hansenula anomala</name>
    <dbReference type="NCBI Taxonomy" id="683960"/>
    <lineage>
        <taxon>Eukaryota</taxon>
        <taxon>Fungi</taxon>
        <taxon>Dikarya</taxon>
        <taxon>Ascomycota</taxon>
        <taxon>Saccharomycotina</taxon>
        <taxon>Saccharomycetes</taxon>
        <taxon>Phaffomycetales</taxon>
        <taxon>Wickerhamomycetaceae</taxon>
        <taxon>Wickerhamomyces</taxon>
    </lineage>
</organism>
<dbReference type="GO" id="GO:0070775">
    <property type="term" value="C:H3 histone acetyltransferase complex"/>
    <property type="evidence" value="ECO:0007669"/>
    <property type="project" value="EnsemblFungi"/>
</dbReference>
<dbReference type="InterPro" id="IPR037231">
    <property type="entry name" value="NAP-like_sf"/>
</dbReference>
<dbReference type="GO" id="GO:0042393">
    <property type="term" value="F:histone binding"/>
    <property type="evidence" value="ECO:0007669"/>
    <property type="project" value="EnsemblFungi"/>
</dbReference>
<dbReference type="GeneID" id="30199266"/>
<evidence type="ECO:0000313" key="4">
    <source>
        <dbReference type="EMBL" id="ODQ59352.1"/>
    </source>
</evidence>
<feature type="compositionally biased region" description="Basic and acidic residues" evidence="3">
    <location>
        <begin position="212"/>
        <end position="225"/>
    </location>
</feature>
<feature type="region of interest" description="Disordered" evidence="3">
    <location>
        <begin position="188"/>
        <end position="225"/>
    </location>
</feature>
<dbReference type="GO" id="GO:0042802">
    <property type="term" value="F:identical protein binding"/>
    <property type="evidence" value="ECO:0007669"/>
    <property type="project" value="EnsemblFungi"/>
</dbReference>
<evidence type="ECO:0000256" key="3">
    <source>
        <dbReference type="SAM" id="MobiDB-lite"/>
    </source>
</evidence>
<keyword evidence="5" id="KW-1185">Reference proteome</keyword>
<dbReference type="GO" id="GO:0005829">
    <property type="term" value="C:cytosol"/>
    <property type="evidence" value="ECO:0007669"/>
    <property type="project" value="EnsemblFungi"/>
</dbReference>
<evidence type="ECO:0000256" key="2">
    <source>
        <dbReference type="RuleBase" id="RU003876"/>
    </source>
</evidence>
<feature type="compositionally biased region" description="Acidic residues" evidence="3">
    <location>
        <begin position="192"/>
        <end position="211"/>
    </location>
</feature>
<dbReference type="Pfam" id="PF00956">
    <property type="entry name" value="NAP"/>
    <property type="match status" value="1"/>
</dbReference>
<dbReference type="Gene3D" id="3.30.1120.90">
    <property type="entry name" value="Nucleosome assembly protein"/>
    <property type="match status" value="1"/>
</dbReference>